<keyword evidence="7" id="KW-1185">Reference proteome</keyword>
<name>A0ABR1FMQ4_AURAN</name>
<reference evidence="6 7" key="1">
    <citation type="submission" date="2024-03" db="EMBL/GenBank/DDBJ databases">
        <title>Aureococcus anophagefferens CCMP1851 and Kratosvirus quantuckense: Draft genome of a second virus-susceptible host strain in the model system.</title>
        <authorList>
            <person name="Chase E."/>
            <person name="Truchon A.R."/>
            <person name="Schepens W."/>
            <person name="Wilhelm S.W."/>
        </authorList>
    </citation>
    <scope>NUCLEOTIDE SEQUENCE [LARGE SCALE GENOMIC DNA]</scope>
    <source>
        <strain evidence="6 7">CCMP1851</strain>
    </source>
</reference>
<gene>
    <name evidence="6" type="ORF">SO694_00106052</name>
</gene>
<evidence type="ECO:0000313" key="7">
    <source>
        <dbReference type="Proteomes" id="UP001363151"/>
    </source>
</evidence>
<evidence type="ECO:0000256" key="3">
    <source>
        <dbReference type="ARBA" id="ARBA00022989"/>
    </source>
</evidence>
<protein>
    <recommendedName>
        <fullName evidence="8">Glutathione transferase</fullName>
    </recommendedName>
</protein>
<dbReference type="Gene3D" id="1.20.120.550">
    <property type="entry name" value="Membrane associated eicosanoid/glutathione metabolism-like domain"/>
    <property type="match status" value="1"/>
</dbReference>
<organism evidence="6 7">
    <name type="scientific">Aureococcus anophagefferens</name>
    <name type="common">Harmful bloom alga</name>
    <dbReference type="NCBI Taxonomy" id="44056"/>
    <lineage>
        <taxon>Eukaryota</taxon>
        <taxon>Sar</taxon>
        <taxon>Stramenopiles</taxon>
        <taxon>Ochrophyta</taxon>
        <taxon>Pelagophyceae</taxon>
        <taxon>Pelagomonadales</taxon>
        <taxon>Pelagomonadaceae</taxon>
        <taxon>Aureococcus</taxon>
    </lineage>
</organism>
<feature type="transmembrane region" description="Helical" evidence="5">
    <location>
        <begin position="15"/>
        <end position="33"/>
    </location>
</feature>
<dbReference type="InterPro" id="IPR023352">
    <property type="entry name" value="MAPEG-like_dom_sf"/>
</dbReference>
<dbReference type="Proteomes" id="UP001363151">
    <property type="component" value="Unassembled WGS sequence"/>
</dbReference>
<dbReference type="SUPFAM" id="SSF161084">
    <property type="entry name" value="MAPEG domain-like"/>
    <property type="match status" value="1"/>
</dbReference>
<comment type="subcellular location">
    <subcellularLocation>
        <location evidence="1">Membrane</location>
    </subcellularLocation>
</comment>
<comment type="caution">
    <text evidence="6">The sequence shown here is derived from an EMBL/GenBank/DDBJ whole genome shotgun (WGS) entry which is preliminary data.</text>
</comment>
<dbReference type="EMBL" id="JBBJCI010000357">
    <property type="protein sequence ID" value="KAK7233661.1"/>
    <property type="molecule type" value="Genomic_DNA"/>
</dbReference>
<keyword evidence="4 5" id="KW-0472">Membrane</keyword>
<evidence type="ECO:0000313" key="6">
    <source>
        <dbReference type="EMBL" id="KAK7233661.1"/>
    </source>
</evidence>
<proteinExistence type="predicted"/>
<evidence type="ECO:0000256" key="4">
    <source>
        <dbReference type="ARBA" id="ARBA00023136"/>
    </source>
</evidence>
<evidence type="ECO:0008006" key="8">
    <source>
        <dbReference type="Google" id="ProtNLM"/>
    </source>
</evidence>
<keyword evidence="2 5" id="KW-0812">Transmembrane</keyword>
<evidence type="ECO:0000256" key="2">
    <source>
        <dbReference type="ARBA" id="ARBA00022692"/>
    </source>
</evidence>
<sequence length="162" mass="17476">MARGAIPVDTSFPDMLLWAAAVFAIKITLMHALQVRSRLMTGDNKSSRQAHWVEDESIPDVFLKAFQVMFVTFAGPVLDINRLGGAQQNAAENELFFLALGSLLSAHGSVPANGADIVKYYVYSRLVHAATFVFKAPQPARALAWASGMACMMVLAAAALGY</sequence>
<feature type="transmembrane region" description="Helical" evidence="5">
    <location>
        <begin position="142"/>
        <end position="161"/>
    </location>
</feature>
<dbReference type="Pfam" id="PF01124">
    <property type="entry name" value="MAPEG"/>
    <property type="match status" value="1"/>
</dbReference>
<dbReference type="InterPro" id="IPR001129">
    <property type="entry name" value="Membr-assoc_MAPEG"/>
</dbReference>
<keyword evidence="3 5" id="KW-1133">Transmembrane helix</keyword>
<accession>A0ABR1FMQ4</accession>
<evidence type="ECO:0000256" key="5">
    <source>
        <dbReference type="SAM" id="Phobius"/>
    </source>
</evidence>
<evidence type="ECO:0000256" key="1">
    <source>
        <dbReference type="ARBA" id="ARBA00004370"/>
    </source>
</evidence>